<dbReference type="SMART" id="SM00967">
    <property type="entry name" value="SpoU_sub_bind"/>
    <property type="match status" value="1"/>
</dbReference>
<evidence type="ECO:0000259" key="11">
    <source>
        <dbReference type="SMART" id="SM00967"/>
    </source>
</evidence>
<evidence type="ECO:0000256" key="5">
    <source>
        <dbReference type="ARBA" id="ARBA00022679"/>
    </source>
</evidence>
<evidence type="ECO:0000256" key="4">
    <source>
        <dbReference type="ARBA" id="ARBA00022603"/>
    </source>
</evidence>
<gene>
    <name evidence="12" type="ORF">MFIFM68171_04126</name>
</gene>
<name>A0ABQ0G868_9PEZI</name>
<evidence type="ECO:0000256" key="8">
    <source>
        <dbReference type="ARBA" id="ARBA00023128"/>
    </source>
</evidence>
<evidence type="ECO:0000256" key="10">
    <source>
        <dbReference type="SAM" id="MobiDB-lite"/>
    </source>
</evidence>
<keyword evidence="4" id="KW-0489">Methyltransferase</keyword>
<feature type="compositionally biased region" description="Basic and acidic residues" evidence="10">
    <location>
        <begin position="178"/>
        <end position="189"/>
    </location>
</feature>
<comment type="similarity">
    <text evidence="2">Belongs to the class IV-like SAM-binding methyltransferase superfamily. RNA methyltransferase TrmH family.</text>
</comment>
<dbReference type="Gene3D" id="3.40.1280.10">
    <property type="match status" value="1"/>
</dbReference>
<dbReference type="EMBL" id="BAAFSV010000002">
    <property type="protein sequence ID" value="GAB1313916.1"/>
    <property type="molecule type" value="Genomic_DNA"/>
</dbReference>
<dbReference type="CDD" id="cd18105">
    <property type="entry name" value="SpoU-like_MRM1"/>
    <property type="match status" value="1"/>
</dbReference>
<feature type="domain" description="RNA 2-O ribose methyltransferase substrate binding" evidence="11">
    <location>
        <begin position="270"/>
        <end position="353"/>
    </location>
</feature>
<organism evidence="12 13">
    <name type="scientific">Madurella fahalii</name>
    <dbReference type="NCBI Taxonomy" id="1157608"/>
    <lineage>
        <taxon>Eukaryota</taxon>
        <taxon>Fungi</taxon>
        <taxon>Dikarya</taxon>
        <taxon>Ascomycota</taxon>
        <taxon>Pezizomycotina</taxon>
        <taxon>Sordariomycetes</taxon>
        <taxon>Sordariomycetidae</taxon>
        <taxon>Sordariales</taxon>
        <taxon>Sordariales incertae sedis</taxon>
        <taxon>Madurella</taxon>
    </lineage>
</organism>
<dbReference type="SUPFAM" id="SSF75217">
    <property type="entry name" value="alpha/beta knot"/>
    <property type="match status" value="1"/>
</dbReference>
<evidence type="ECO:0000256" key="7">
    <source>
        <dbReference type="ARBA" id="ARBA00022946"/>
    </source>
</evidence>
<keyword evidence="6" id="KW-0949">S-adenosyl-L-methionine</keyword>
<dbReference type="InterPro" id="IPR001537">
    <property type="entry name" value="SpoU_MeTrfase"/>
</dbReference>
<feature type="compositionally biased region" description="Basic and acidic residues" evidence="10">
    <location>
        <begin position="92"/>
        <end position="103"/>
    </location>
</feature>
<feature type="region of interest" description="Disordered" evidence="10">
    <location>
        <begin position="141"/>
        <end position="260"/>
    </location>
</feature>
<keyword evidence="5" id="KW-0808">Transferase</keyword>
<comment type="subcellular location">
    <subcellularLocation>
        <location evidence="1">Mitochondrion</location>
    </subcellularLocation>
</comment>
<dbReference type="PANTHER" id="PTHR46103">
    <property type="entry name" value="RRNA METHYLTRANSFERASE 1, MITOCHONDRIAL"/>
    <property type="match status" value="1"/>
</dbReference>
<evidence type="ECO:0000256" key="2">
    <source>
        <dbReference type="ARBA" id="ARBA00007228"/>
    </source>
</evidence>
<dbReference type="GeneID" id="98174869"/>
<protein>
    <recommendedName>
        <fullName evidence="9">rRNA methyltransferase 1, mitochondrial</fullName>
    </recommendedName>
</protein>
<keyword evidence="7" id="KW-0809">Transit peptide</keyword>
<evidence type="ECO:0000256" key="1">
    <source>
        <dbReference type="ARBA" id="ARBA00004173"/>
    </source>
</evidence>
<dbReference type="Pfam" id="PF08032">
    <property type="entry name" value="SpoU_sub_bind"/>
    <property type="match status" value="1"/>
</dbReference>
<evidence type="ECO:0000256" key="9">
    <source>
        <dbReference type="ARBA" id="ARBA00034881"/>
    </source>
</evidence>
<comment type="caution">
    <text evidence="12">The sequence shown here is derived from an EMBL/GenBank/DDBJ whole genome shotgun (WGS) entry which is preliminary data.</text>
</comment>
<dbReference type="Pfam" id="PF00588">
    <property type="entry name" value="SpoU_methylase"/>
    <property type="match status" value="1"/>
</dbReference>
<dbReference type="InterPro" id="IPR029064">
    <property type="entry name" value="Ribosomal_eL30-like_sf"/>
</dbReference>
<feature type="compositionally biased region" description="Basic and acidic residues" evidence="10">
    <location>
        <begin position="207"/>
        <end position="224"/>
    </location>
</feature>
<keyword evidence="3" id="KW-0698">rRNA processing</keyword>
<accession>A0ABQ0G868</accession>
<evidence type="ECO:0000313" key="13">
    <source>
        <dbReference type="Proteomes" id="UP001628179"/>
    </source>
</evidence>
<dbReference type="InterPro" id="IPR013123">
    <property type="entry name" value="SpoU_subst-bd"/>
</dbReference>
<dbReference type="InterPro" id="IPR047261">
    <property type="entry name" value="MRM1_MeTrfase_dom"/>
</dbReference>
<dbReference type="Gene3D" id="3.30.1330.30">
    <property type="match status" value="1"/>
</dbReference>
<dbReference type="Proteomes" id="UP001628179">
    <property type="component" value="Unassembled WGS sequence"/>
</dbReference>
<evidence type="ECO:0000313" key="12">
    <source>
        <dbReference type="EMBL" id="GAB1313916.1"/>
    </source>
</evidence>
<dbReference type="SUPFAM" id="SSF55315">
    <property type="entry name" value="L30e-like"/>
    <property type="match status" value="1"/>
</dbReference>
<feature type="region of interest" description="Disordered" evidence="10">
    <location>
        <begin position="45"/>
        <end position="113"/>
    </location>
</feature>
<sequence>MTLPLVHRAARRSVLVTSAQKVSFAALSIRSASLSAVHQALLRSEKARPQGARPDRLASSSEGKRLTYAERKKMREELAKQRPTYKIRKGKKDITEYPDEAKPQSRKARFYDPDSSFGKKSFVYQMKQGLLSDQLKELQEEVQKKMRSPGSDFERKSTSRPAVGSAPRSRGARRSARGSRDVDRPRRGVEDDEPMSDAQFRTALGGDEPKRPTRTALRRDEPKRSTRTASRRIGSSRGAPIPDSGRETRPRHRKELEPLSIPYTTAASQFLYGKSTVEAALRSSRRKLHKLYIYDGPNRRITSDNALIQSLAKRKNIPVTILKDDTGLRLMDKMASSRPHNGFILEASALPQPPLIALGPVAEDYPSNPGFPVTLGHQSAEEAAVNGTRTFLPSPSKTYKPLVVVLDQILDPGNLGAILRTVSFLGATAVGITRHGTATLTPVALKASAGAAEALDLFSISSLPEFLNASRQNGWAVYAAVANGPRGSAARQRRHMNLRDVEEADPLRKEPCVLLIGNEGEGLSRLVVKKADYEVNIPNLSGSSAVDSLNVSVATGLLCSAFLRGMGRERYRMGGVDGIAADSETVEEAGSLW</sequence>
<reference evidence="12 13" key="1">
    <citation type="submission" date="2024-09" db="EMBL/GenBank/DDBJ databases">
        <title>Itraconazole resistance in Madurella fahalii resulting from another homologue of gene encoding cytochrome P450 14-alpha sterol demethylase (CYP51).</title>
        <authorList>
            <person name="Yoshioka I."/>
            <person name="Fahal A.H."/>
            <person name="Kaneko S."/>
            <person name="Yaguchi T."/>
        </authorList>
    </citation>
    <scope>NUCLEOTIDE SEQUENCE [LARGE SCALE GENOMIC DNA]</scope>
    <source>
        <strain evidence="12 13">IFM 68171</strain>
    </source>
</reference>
<keyword evidence="13" id="KW-1185">Reference proteome</keyword>
<evidence type="ECO:0000256" key="3">
    <source>
        <dbReference type="ARBA" id="ARBA00022552"/>
    </source>
</evidence>
<proteinExistence type="inferred from homology"/>
<evidence type="ECO:0000256" key="6">
    <source>
        <dbReference type="ARBA" id="ARBA00022691"/>
    </source>
</evidence>
<feature type="compositionally biased region" description="Basic and acidic residues" evidence="10">
    <location>
        <begin position="45"/>
        <end position="80"/>
    </location>
</feature>
<keyword evidence="8" id="KW-0496">Mitochondrion</keyword>
<dbReference type="InterPro" id="IPR029028">
    <property type="entry name" value="Alpha/beta_knot_MTases"/>
</dbReference>
<dbReference type="InterPro" id="IPR029026">
    <property type="entry name" value="tRNA_m1G_MTases_N"/>
</dbReference>
<dbReference type="RefSeq" id="XP_070915647.1">
    <property type="nucleotide sequence ID" value="XM_071059546.1"/>
</dbReference>
<dbReference type="InterPro" id="IPR047182">
    <property type="entry name" value="MRM1"/>
</dbReference>
<dbReference type="PANTHER" id="PTHR46103:SF1">
    <property type="entry name" value="RRNA METHYLTRANSFERASE 1, MITOCHONDRIAL"/>
    <property type="match status" value="1"/>
</dbReference>